<evidence type="ECO:0000313" key="4">
    <source>
        <dbReference type="Proteomes" id="UP001162891"/>
    </source>
</evidence>
<keyword evidence="2" id="KW-0732">Signal</keyword>
<reference evidence="4" key="1">
    <citation type="journal article" date="2022" name="Int. J. Syst. Evol. Microbiol.">
        <title>Anaeromyxobacter oryzae sp. nov., Anaeromyxobacter diazotrophicus sp. nov. and Anaeromyxobacter paludicola sp. nov., isolated from paddy soils.</title>
        <authorList>
            <person name="Itoh H."/>
            <person name="Xu Z."/>
            <person name="Mise K."/>
            <person name="Masuda Y."/>
            <person name="Ushijima N."/>
            <person name="Hayakawa C."/>
            <person name="Shiratori Y."/>
            <person name="Senoo K."/>
        </authorList>
    </citation>
    <scope>NUCLEOTIDE SEQUENCE [LARGE SCALE GENOMIC DNA]</scope>
    <source>
        <strain evidence="4">Red232</strain>
    </source>
</reference>
<sequence>MPRLAPLFFAPLVTAIVLAGCGSTAPYTVGAAAINTAVAVGASAAQRAEGGCYAMCAHGTVCNPRSGLCESRQAGEYCEEAPGGGVRCIPVDVRGMTREGQGGGKASPVGAGVSPATGSTPPPPNEASPRAP</sequence>
<gene>
    <name evidence="3" type="ORF">AMOR_02710</name>
</gene>
<evidence type="ECO:0000256" key="1">
    <source>
        <dbReference type="SAM" id="MobiDB-lite"/>
    </source>
</evidence>
<feature type="region of interest" description="Disordered" evidence="1">
    <location>
        <begin position="97"/>
        <end position="132"/>
    </location>
</feature>
<keyword evidence="4" id="KW-1185">Reference proteome</keyword>
<evidence type="ECO:0008006" key="5">
    <source>
        <dbReference type="Google" id="ProtNLM"/>
    </source>
</evidence>
<evidence type="ECO:0000256" key="2">
    <source>
        <dbReference type="SAM" id="SignalP"/>
    </source>
</evidence>
<evidence type="ECO:0000313" key="3">
    <source>
        <dbReference type="EMBL" id="BDG01275.1"/>
    </source>
</evidence>
<dbReference type="Proteomes" id="UP001162891">
    <property type="component" value="Chromosome"/>
</dbReference>
<dbReference type="RefSeq" id="WP_248357666.1">
    <property type="nucleotide sequence ID" value="NZ_AP025591.1"/>
</dbReference>
<dbReference type="EMBL" id="AP025591">
    <property type="protein sequence ID" value="BDG01275.1"/>
    <property type="molecule type" value="Genomic_DNA"/>
</dbReference>
<proteinExistence type="predicted"/>
<dbReference type="PROSITE" id="PS51257">
    <property type="entry name" value="PROKAR_LIPOPROTEIN"/>
    <property type="match status" value="1"/>
</dbReference>
<name>A0ABN6MNS2_9BACT</name>
<feature type="signal peptide" evidence="2">
    <location>
        <begin position="1"/>
        <end position="19"/>
    </location>
</feature>
<feature type="compositionally biased region" description="Pro residues" evidence="1">
    <location>
        <begin position="120"/>
        <end position="132"/>
    </location>
</feature>
<accession>A0ABN6MNS2</accession>
<protein>
    <recommendedName>
        <fullName evidence="5">Lipoprotein</fullName>
    </recommendedName>
</protein>
<feature type="chain" id="PRO_5047360976" description="Lipoprotein" evidence="2">
    <location>
        <begin position="20"/>
        <end position="132"/>
    </location>
</feature>
<organism evidence="3 4">
    <name type="scientific">Anaeromyxobacter oryzae</name>
    <dbReference type="NCBI Taxonomy" id="2918170"/>
    <lineage>
        <taxon>Bacteria</taxon>
        <taxon>Pseudomonadati</taxon>
        <taxon>Myxococcota</taxon>
        <taxon>Myxococcia</taxon>
        <taxon>Myxococcales</taxon>
        <taxon>Cystobacterineae</taxon>
        <taxon>Anaeromyxobacteraceae</taxon>
        <taxon>Anaeromyxobacter</taxon>
    </lineage>
</organism>